<dbReference type="GO" id="GO:0000122">
    <property type="term" value="P:negative regulation of transcription by RNA polymerase II"/>
    <property type="evidence" value="ECO:0007669"/>
    <property type="project" value="TreeGrafter"/>
</dbReference>
<evidence type="ECO:0000256" key="8">
    <source>
        <dbReference type="PROSITE-ProRule" id="PRU01145"/>
    </source>
</evidence>
<keyword evidence="4 8" id="KW-0863">Zinc-finger</keyword>
<dbReference type="Pfam" id="PF08790">
    <property type="entry name" value="zf-LYAR"/>
    <property type="match status" value="1"/>
</dbReference>
<keyword evidence="3" id="KW-0677">Repeat</keyword>
<evidence type="ECO:0008006" key="14">
    <source>
        <dbReference type="Google" id="ProtNLM"/>
    </source>
</evidence>
<dbReference type="GO" id="GO:0005730">
    <property type="term" value="C:nucleolus"/>
    <property type="evidence" value="ECO:0007669"/>
    <property type="project" value="UniProtKB-ARBA"/>
</dbReference>
<reference evidence="12" key="1">
    <citation type="submission" date="2022-08" db="UniProtKB">
        <authorList>
            <consortium name="EnsemblMetazoa"/>
        </authorList>
    </citation>
    <scope>IDENTIFICATION</scope>
    <source>
        <strain evidence="12">05x7-T-G4-1.051#20</strain>
    </source>
</reference>
<dbReference type="InterPro" id="IPR058719">
    <property type="entry name" value="WHD_LYAR"/>
</dbReference>
<dbReference type="Proteomes" id="UP000005408">
    <property type="component" value="Unassembled WGS sequence"/>
</dbReference>
<feature type="region of interest" description="Disordered" evidence="9">
    <location>
        <begin position="171"/>
        <end position="285"/>
    </location>
</feature>
<dbReference type="Gene3D" id="3.30.1490.490">
    <property type="match status" value="1"/>
</dbReference>
<evidence type="ECO:0000256" key="4">
    <source>
        <dbReference type="ARBA" id="ARBA00022771"/>
    </source>
</evidence>
<dbReference type="PANTHER" id="PTHR13100">
    <property type="entry name" value="CELL GROWTH-REGULATING NUCLEOLAR PROTEIN LYAR"/>
    <property type="match status" value="1"/>
</dbReference>
<dbReference type="AlphaFoldDB" id="A0A8W8ISF4"/>
<evidence type="ECO:0000259" key="10">
    <source>
        <dbReference type="Pfam" id="PF08790"/>
    </source>
</evidence>
<dbReference type="SUPFAM" id="SSF57667">
    <property type="entry name" value="beta-beta-alpha zinc fingers"/>
    <property type="match status" value="2"/>
</dbReference>
<evidence type="ECO:0000256" key="1">
    <source>
        <dbReference type="ARBA" id="ARBA00004123"/>
    </source>
</evidence>
<accession>A0A8W8ISF4</accession>
<keyword evidence="2" id="KW-0479">Metal-binding</keyword>
<protein>
    <recommendedName>
        <fullName evidence="14">Cell growth-regulating nucleolar protein</fullName>
    </recommendedName>
</protein>
<dbReference type="PROSITE" id="PS51804">
    <property type="entry name" value="ZF_C2HC_LYAR"/>
    <property type="match status" value="2"/>
</dbReference>
<evidence type="ECO:0000313" key="13">
    <source>
        <dbReference type="Proteomes" id="UP000005408"/>
    </source>
</evidence>
<keyword evidence="5" id="KW-0862">Zinc</keyword>
<evidence type="ECO:0000256" key="6">
    <source>
        <dbReference type="ARBA" id="ARBA00023054"/>
    </source>
</evidence>
<keyword evidence="7" id="KW-0539">Nucleus</keyword>
<dbReference type="InterPro" id="IPR036236">
    <property type="entry name" value="Znf_C2H2_sf"/>
</dbReference>
<feature type="domain" description="Zinc finger C2H2 LYAR-type" evidence="10">
    <location>
        <begin position="55"/>
        <end position="82"/>
    </location>
</feature>
<evidence type="ECO:0000259" key="11">
    <source>
        <dbReference type="Pfam" id="PF25879"/>
    </source>
</evidence>
<evidence type="ECO:0000256" key="2">
    <source>
        <dbReference type="ARBA" id="ARBA00022723"/>
    </source>
</evidence>
<sequence length="354" mass="41072">MYIPKGPEVVEVYRIQITDILSAMVFFSCNACGDSLKKNQVEKHYATKCRQGKSLSCIDCSKEFWGEEYNQHTKCISEEEKYSGKNYVPKAGANKGEQKQNQWVEQVQAAIDGAKSDKNIHQLLQKIKDCPNIPRKQAKFKNFVKNSLRVHQERWIDQAWDLIMKHAGQANAVNEPPPEKPVNGAHEGQSKAEKEKEQKEQTKKERKEERKRKRQTEVNGDAKEEEEEEEGQLDKTKKKKKRKREEEEGEEETNGETEAKRPAMDTSQEKLNGVEVNEEDSKSTEKFDWEEVITAVLEKKGELPIKKLRKKVLAEYTSRKGEPRSEEKILAKFSKKVNKNPKFKVHKERVKLKK</sequence>
<dbReference type="InterPro" id="IPR039999">
    <property type="entry name" value="LYAR"/>
</dbReference>
<dbReference type="GO" id="GO:0003677">
    <property type="term" value="F:DNA binding"/>
    <property type="evidence" value="ECO:0007669"/>
    <property type="project" value="InterPro"/>
</dbReference>
<feature type="compositionally biased region" description="Basic and acidic residues" evidence="9">
    <location>
        <begin position="188"/>
        <end position="208"/>
    </location>
</feature>
<evidence type="ECO:0000256" key="3">
    <source>
        <dbReference type="ARBA" id="ARBA00022737"/>
    </source>
</evidence>
<dbReference type="PANTHER" id="PTHR13100:SF10">
    <property type="entry name" value="CELL GROWTH-REGULATING NUCLEOLAR PROTEIN"/>
    <property type="match status" value="1"/>
</dbReference>
<dbReference type="InterPro" id="IPR014898">
    <property type="entry name" value="Znf_C2H2_LYAR"/>
</dbReference>
<comment type="subcellular location">
    <subcellularLocation>
        <location evidence="1">Nucleus</location>
    </subcellularLocation>
</comment>
<evidence type="ECO:0000256" key="9">
    <source>
        <dbReference type="SAM" id="MobiDB-lite"/>
    </source>
</evidence>
<dbReference type="FunFam" id="3.30.1490.490:FF:000001">
    <property type="entry name" value="cell growth-regulating nucleolar protein-like"/>
    <property type="match status" value="1"/>
</dbReference>
<keyword evidence="6" id="KW-0175">Coiled coil</keyword>
<dbReference type="Pfam" id="PF25879">
    <property type="entry name" value="WHD_LYAR"/>
    <property type="match status" value="1"/>
</dbReference>
<keyword evidence="13" id="KW-1185">Reference proteome</keyword>
<organism evidence="12 13">
    <name type="scientific">Magallana gigas</name>
    <name type="common">Pacific oyster</name>
    <name type="synonym">Crassostrea gigas</name>
    <dbReference type="NCBI Taxonomy" id="29159"/>
    <lineage>
        <taxon>Eukaryota</taxon>
        <taxon>Metazoa</taxon>
        <taxon>Spiralia</taxon>
        <taxon>Lophotrochozoa</taxon>
        <taxon>Mollusca</taxon>
        <taxon>Bivalvia</taxon>
        <taxon>Autobranchia</taxon>
        <taxon>Pteriomorphia</taxon>
        <taxon>Ostreida</taxon>
        <taxon>Ostreoidea</taxon>
        <taxon>Ostreidae</taxon>
        <taxon>Magallana</taxon>
    </lineage>
</organism>
<dbReference type="GO" id="GO:0008270">
    <property type="term" value="F:zinc ion binding"/>
    <property type="evidence" value="ECO:0007669"/>
    <property type="project" value="UniProtKB-KW"/>
</dbReference>
<dbReference type="FunFam" id="1.10.10.2100:FF:000002">
    <property type="entry name" value="cell growth-regulating nucleolar protein-like"/>
    <property type="match status" value="1"/>
</dbReference>
<dbReference type="Gene3D" id="1.10.10.2100">
    <property type="match status" value="1"/>
</dbReference>
<dbReference type="GO" id="GO:0006364">
    <property type="term" value="P:rRNA processing"/>
    <property type="evidence" value="ECO:0007669"/>
    <property type="project" value="TreeGrafter"/>
</dbReference>
<evidence type="ECO:0000256" key="5">
    <source>
        <dbReference type="ARBA" id="ARBA00022833"/>
    </source>
</evidence>
<dbReference type="EnsemblMetazoa" id="G15211.3">
    <property type="protein sequence ID" value="G15211.3:cds"/>
    <property type="gene ID" value="G15211"/>
</dbReference>
<proteinExistence type="predicted"/>
<evidence type="ECO:0000256" key="7">
    <source>
        <dbReference type="ARBA" id="ARBA00023242"/>
    </source>
</evidence>
<evidence type="ECO:0000313" key="12">
    <source>
        <dbReference type="EnsemblMetazoa" id="G15211.3:cds"/>
    </source>
</evidence>
<name>A0A8W8ISF4_MAGGI</name>
<feature type="domain" description="Cell growth-regulating nucleolar protein-like winged helix" evidence="11">
    <location>
        <begin position="285"/>
        <end position="353"/>
    </location>
</feature>